<protein>
    <submittedName>
        <fullName evidence="6">Class I SAM-dependent methyltransferase</fullName>
    </submittedName>
</protein>
<dbReference type="PANTHER" id="PTHR44942">
    <property type="entry name" value="METHYLTRANSF_11 DOMAIN-CONTAINING PROTEIN"/>
    <property type="match status" value="1"/>
</dbReference>
<dbReference type="Pfam" id="PF08241">
    <property type="entry name" value="Methyltransf_11"/>
    <property type="match status" value="1"/>
</dbReference>
<dbReference type="AlphaFoldDB" id="A0A9X2IGF9"/>
<evidence type="ECO:0000256" key="4">
    <source>
        <dbReference type="SAM" id="MobiDB-lite"/>
    </source>
</evidence>
<evidence type="ECO:0000313" key="6">
    <source>
        <dbReference type="EMBL" id="MCM0620740.1"/>
    </source>
</evidence>
<dbReference type="GO" id="GO:0008757">
    <property type="term" value="F:S-adenosylmethionine-dependent methyltransferase activity"/>
    <property type="evidence" value="ECO:0007669"/>
    <property type="project" value="InterPro"/>
</dbReference>
<sequence length="336" mass="36776">MSEHQPHGRSFGSVAAAYDRGRPGYPPESAAWLTGERPCRVLELGAGTGKLTAALLDLGHQVTATDPDPAMLEILSQRLPDVPVEVASAESLPFAAGSFDVVVAAQAFHWFDAATALPEIVRVLAPAGRLAVVWNSFDARVPWVRRLSRMIGEQDQRTDLADEILGSPLLEQHEDAEHRHWHVVDSHSIADMTASRSNVAAMPEEQREQVLADVAELYAGYGRGMDGMQLPLVARCWAAQAAPRPEPSPEEVEREARLEAERVAQLRAEQGWSGHEWDDEQPFDEPSARTGEQAVVDEDDDRMVITTGSLPRIQVSLGEAPLAVFEDEGLLLIDLH</sequence>
<feature type="domain" description="Methyltransferase type 11" evidence="5">
    <location>
        <begin position="42"/>
        <end position="131"/>
    </location>
</feature>
<keyword evidence="2 6" id="KW-0489">Methyltransferase</keyword>
<feature type="region of interest" description="Disordered" evidence="4">
    <location>
        <begin position="269"/>
        <end position="292"/>
    </location>
</feature>
<comment type="similarity">
    <text evidence="1">Belongs to the methyltransferase superfamily.</text>
</comment>
<evidence type="ECO:0000259" key="5">
    <source>
        <dbReference type="Pfam" id="PF08241"/>
    </source>
</evidence>
<dbReference type="PANTHER" id="PTHR44942:SF4">
    <property type="entry name" value="METHYLTRANSFERASE TYPE 11 DOMAIN-CONTAINING PROTEIN"/>
    <property type="match status" value="1"/>
</dbReference>
<keyword evidence="7" id="KW-1185">Reference proteome</keyword>
<dbReference type="InterPro" id="IPR013216">
    <property type="entry name" value="Methyltransf_11"/>
</dbReference>
<dbReference type="Proteomes" id="UP001139485">
    <property type="component" value="Unassembled WGS sequence"/>
</dbReference>
<dbReference type="SUPFAM" id="SSF53335">
    <property type="entry name" value="S-adenosyl-L-methionine-dependent methyltransferases"/>
    <property type="match status" value="1"/>
</dbReference>
<dbReference type="InterPro" id="IPR051052">
    <property type="entry name" value="Diverse_substrate_MTase"/>
</dbReference>
<reference evidence="6" key="1">
    <citation type="submission" date="2022-05" db="EMBL/GenBank/DDBJ databases">
        <authorList>
            <person name="Tuo L."/>
        </authorList>
    </citation>
    <scope>NUCLEOTIDE SEQUENCE</scope>
    <source>
        <strain evidence="6">BSK12Z-4</strain>
    </source>
</reference>
<evidence type="ECO:0000256" key="2">
    <source>
        <dbReference type="ARBA" id="ARBA00022603"/>
    </source>
</evidence>
<dbReference type="Gene3D" id="3.40.50.150">
    <property type="entry name" value="Vaccinia Virus protein VP39"/>
    <property type="match status" value="1"/>
</dbReference>
<proteinExistence type="inferred from homology"/>
<accession>A0A9X2IGF9</accession>
<dbReference type="InterPro" id="IPR029063">
    <property type="entry name" value="SAM-dependent_MTases_sf"/>
</dbReference>
<dbReference type="EMBL" id="JAMOIL010000011">
    <property type="protein sequence ID" value="MCM0620740.1"/>
    <property type="molecule type" value="Genomic_DNA"/>
</dbReference>
<comment type="caution">
    <text evidence="6">The sequence shown here is derived from an EMBL/GenBank/DDBJ whole genome shotgun (WGS) entry which is preliminary data.</text>
</comment>
<keyword evidence="3" id="KW-0808">Transferase</keyword>
<evidence type="ECO:0000313" key="7">
    <source>
        <dbReference type="Proteomes" id="UP001139485"/>
    </source>
</evidence>
<name>A0A9X2IGF9_9ACTN</name>
<evidence type="ECO:0000256" key="1">
    <source>
        <dbReference type="ARBA" id="ARBA00008361"/>
    </source>
</evidence>
<dbReference type="CDD" id="cd02440">
    <property type="entry name" value="AdoMet_MTases"/>
    <property type="match status" value="1"/>
</dbReference>
<dbReference type="RefSeq" id="WP_250827292.1">
    <property type="nucleotide sequence ID" value="NZ_JAMOIL010000011.1"/>
</dbReference>
<dbReference type="GO" id="GO:0032259">
    <property type="term" value="P:methylation"/>
    <property type="evidence" value="ECO:0007669"/>
    <property type="project" value="UniProtKB-KW"/>
</dbReference>
<gene>
    <name evidence="6" type="ORF">M8330_10600</name>
</gene>
<evidence type="ECO:0000256" key="3">
    <source>
        <dbReference type="ARBA" id="ARBA00022679"/>
    </source>
</evidence>
<organism evidence="6 7">
    <name type="scientific">Nocardioides bruguierae</name>
    <dbReference type="NCBI Taxonomy" id="2945102"/>
    <lineage>
        <taxon>Bacteria</taxon>
        <taxon>Bacillati</taxon>
        <taxon>Actinomycetota</taxon>
        <taxon>Actinomycetes</taxon>
        <taxon>Propionibacteriales</taxon>
        <taxon>Nocardioidaceae</taxon>
        <taxon>Nocardioides</taxon>
    </lineage>
</organism>